<accession>A0A3M7Q7J3</accession>
<evidence type="ECO:0000313" key="1">
    <source>
        <dbReference type="EMBL" id="RNA06885.1"/>
    </source>
</evidence>
<sequence>MSMIYNYIYDMFDSCNEPRLLYQTFAFYTTIRQNLIICNFRITEIVSYELIEFGSTYASDLESDLFENDLTQTLKNLVLRAIQGRLFYDKHREVNYRQDEEEDDEDFKNFLLIFCAFF</sequence>
<organism evidence="1 2">
    <name type="scientific">Brachionus plicatilis</name>
    <name type="common">Marine rotifer</name>
    <name type="synonym">Brachionus muelleri</name>
    <dbReference type="NCBI Taxonomy" id="10195"/>
    <lineage>
        <taxon>Eukaryota</taxon>
        <taxon>Metazoa</taxon>
        <taxon>Spiralia</taxon>
        <taxon>Gnathifera</taxon>
        <taxon>Rotifera</taxon>
        <taxon>Eurotatoria</taxon>
        <taxon>Monogononta</taxon>
        <taxon>Pseudotrocha</taxon>
        <taxon>Ploima</taxon>
        <taxon>Brachionidae</taxon>
        <taxon>Brachionus</taxon>
    </lineage>
</organism>
<evidence type="ECO:0000313" key="2">
    <source>
        <dbReference type="Proteomes" id="UP000276133"/>
    </source>
</evidence>
<name>A0A3M7Q7J3_BRAPC</name>
<gene>
    <name evidence="1" type="ORF">BpHYR1_032204</name>
</gene>
<proteinExistence type="predicted"/>
<protein>
    <submittedName>
        <fullName evidence="1">Uncharacterized protein</fullName>
    </submittedName>
</protein>
<dbReference type="AlphaFoldDB" id="A0A3M7Q7J3"/>
<comment type="caution">
    <text evidence="1">The sequence shown here is derived from an EMBL/GenBank/DDBJ whole genome shotgun (WGS) entry which is preliminary data.</text>
</comment>
<reference evidence="1 2" key="1">
    <citation type="journal article" date="2018" name="Sci. Rep.">
        <title>Genomic signatures of local adaptation to the degree of environmental predictability in rotifers.</title>
        <authorList>
            <person name="Franch-Gras L."/>
            <person name="Hahn C."/>
            <person name="Garcia-Roger E.M."/>
            <person name="Carmona M.J."/>
            <person name="Serra M."/>
            <person name="Gomez A."/>
        </authorList>
    </citation>
    <scope>NUCLEOTIDE SEQUENCE [LARGE SCALE GENOMIC DNA]</scope>
    <source>
        <strain evidence="1">HYR1</strain>
    </source>
</reference>
<dbReference type="EMBL" id="REGN01007240">
    <property type="protein sequence ID" value="RNA06885.1"/>
    <property type="molecule type" value="Genomic_DNA"/>
</dbReference>
<keyword evidence="2" id="KW-1185">Reference proteome</keyword>
<dbReference type="Proteomes" id="UP000276133">
    <property type="component" value="Unassembled WGS sequence"/>
</dbReference>